<comment type="caution">
    <text evidence="6">The sequence shown here is derived from an EMBL/GenBank/DDBJ whole genome shotgun (WGS) entry which is preliminary data.</text>
</comment>
<name>A0ABR9AMX5_9BACT</name>
<dbReference type="Gene3D" id="2.60.40.1120">
    <property type="entry name" value="Carboxypeptidase-like, regulatory domain"/>
    <property type="match status" value="1"/>
</dbReference>
<keyword evidence="3" id="KW-0998">Cell outer membrane</keyword>
<evidence type="ECO:0000256" key="3">
    <source>
        <dbReference type="ARBA" id="ARBA00023237"/>
    </source>
</evidence>
<feature type="domain" description="TonB-dependent receptor plug" evidence="5">
    <location>
        <begin position="120"/>
        <end position="224"/>
    </location>
</feature>
<protein>
    <submittedName>
        <fullName evidence="6">SusC/RagA family TonB-linked outer membrane protein</fullName>
    </submittedName>
</protein>
<evidence type="ECO:0000256" key="2">
    <source>
        <dbReference type="ARBA" id="ARBA00023136"/>
    </source>
</evidence>
<sequence length="1062" mass="119991">MKKYLLLLLVLIMATAAHAQEERIVLSGTVLAKSTQEPLVGALVSLDDLTWSTVTDEEGAFSLLVKKGILDLSVSYLGFSQYHRKLNLLKDTSITVLLEEDDINLSTVEVMATGYQEIPKERATGSFVHIDKSLVNRRVSTSILDRLEDISSGLIFNRTGPANDPISIRGRNTLFANTSPLIIIDHFPYDGPLENINPNDVESVTILRDAAAASIWGARAGNGVIVITTKKRDNASPQFSFNTNINFYEKPDPFYEPVMSINDFIDIEQMLFDNNYYSRYENNRNHPALSPVVETLIKGRDGLLTDTQVNEAIAAYRSMDSRRELAQYFYRPQVNQQYAINLNGGAEKFSYALSAGFDRNLENTVGNTFSRYTISNRFTWKLAKDKLRIGTGIYLVRTDRNITTELPPTTFPYEPFADVTTGQHLSLTREYSSRYIQSIQNSGLLDWTYVPLDEIGASDKRTLQNDYRINIDLSYKLLPGLTLEGYYQYWNNSTTGNDIQSTQLFSTRNLINRYTQVDLDGQLTYPIPQEAIFDLQSNNAFSHSLRGQLTYTKQWGNAHSIDAIGGWELKDYQTTARSTRYYGYQEQLAISKPVDLTTRFSQYHNGTLSSIPDGASHAAYFDRFVSQYLNASYTYDHKLNLSLSARRDASNLFGVETNQKAVPLWSVGAGWTLSEEDFWNSQAFPFVKLRATYGENGNVDKSVSALTTATYFTNYATLISAGQLAGNISHPANRRLKWERIAILNLGLDVESKNSRLKGQIEVYSKKGLDLIGDSPYIPSTGFSTLRTNSASTKSAGMDIEVQSQNLIGNFQWSTNLLFSTIKEKVTDYYFESTPINYLAQRQASLYPLEDKPLFAIYSILWGGLNPDTGAPRGMLDGEPSEDYLAIFRSLSPENLQYHGPRRPTVFGAIRNSFGFKNFQLSFNISYRMGYYYRRESVLYASVLKGEGGHADYGRRWQQPGDENFTQVPSLPSSTNTLRDNIYRYSDELVEKGDHFRLQDIRLAYTLDNRRIPSLPFKRLELYTYANNLGIIWKSAKDDPLDPDFRTAKPLKSIAVGVKASF</sequence>
<dbReference type="InterPro" id="IPR023996">
    <property type="entry name" value="TonB-dep_OMP_SusC/RagA"/>
</dbReference>
<evidence type="ECO:0000256" key="4">
    <source>
        <dbReference type="SAM" id="SignalP"/>
    </source>
</evidence>
<dbReference type="NCBIfam" id="TIGR04056">
    <property type="entry name" value="OMP_RagA_SusC"/>
    <property type="match status" value="1"/>
</dbReference>
<dbReference type="Pfam" id="PF13715">
    <property type="entry name" value="CarbopepD_reg_2"/>
    <property type="match status" value="1"/>
</dbReference>
<dbReference type="InterPro" id="IPR036942">
    <property type="entry name" value="Beta-barrel_TonB_sf"/>
</dbReference>
<reference evidence="6 7" key="1">
    <citation type="submission" date="2020-09" db="EMBL/GenBank/DDBJ databases">
        <title>Echinicola sp. CAU 1574 isolated from sand of Sido Beach.</title>
        <authorList>
            <person name="Kim W."/>
        </authorList>
    </citation>
    <scope>NUCLEOTIDE SEQUENCE [LARGE SCALE GENOMIC DNA]</scope>
    <source>
        <strain evidence="6 7">CAU 1574</strain>
    </source>
</reference>
<keyword evidence="7" id="KW-1185">Reference proteome</keyword>
<dbReference type="InterPro" id="IPR008969">
    <property type="entry name" value="CarboxyPept-like_regulatory"/>
</dbReference>
<organism evidence="6 7">
    <name type="scientific">Echinicola arenosa</name>
    <dbReference type="NCBI Taxonomy" id="2774144"/>
    <lineage>
        <taxon>Bacteria</taxon>
        <taxon>Pseudomonadati</taxon>
        <taxon>Bacteroidota</taxon>
        <taxon>Cytophagia</taxon>
        <taxon>Cytophagales</taxon>
        <taxon>Cyclobacteriaceae</taxon>
        <taxon>Echinicola</taxon>
    </lineage>
</organism>
<dbReference type="EMBL" id="JACYTQ010000006">
    <property type="protein sequence ID" value="MBD8490156.1"/>
    <property type="molecule type" value="Genomic_DNA"/>
</dbReference>
<dbReference type="InterPro" id="IPR012910">
    <property type="entry name" value="Plug_dom"/>
</dbReference>
<dbReference type="Proteomes" id="UP000647133">
    <property type="component" value="Unassembled WGS sequence"/>
</dbReference>
<keyword evidence="4" id="KW-0732">Signal</keyword>
<dbReference type="SUPFAM" id="SSF56935">
    <property type="entry name" value="Porins"/>
    <property type="match status" value="1"/>
</dbReference>
<accession>A0ABR9AMX5</accession>
<dbReference type="NCBIfam" id="TIGR04057">
    <property type="entry name" value="SusC_RagA_signa"/>
    <property type="match status" value="1"/>
</dbReference>
<evidence type="ECO:0000313" key="7">
    <source>
        <dbReference type="Proteomes" id="UP000647133"/>
    </source>
</evidence>
<feature type="chain" id="PRO_5046855945" evidence="4">
    <location>
        <begin position="20"/>
        <end position="1062"/>
    </location>
</feature>
<evidence type="ECO:0000256" key="1">
    <source>
        <dbReference type="ARBA" id="ARBA00004442"/>
    </source>
</evidence>
<feature type="signal peptide" evidence="4">
    <location>
        <begin position="1"/>
        <end position="19"/>
    </location>
</feature>
<evidence type="ECO:0000259" key="5">
    <source>
        <dbReference type="Pfam" id="PF07715"/>
    </source>
</evidence>
<keyword evidence="2" id="KW-0472">Membrane</keyword>
<dbReference type="InterPro" id="IPR037066">
    <property type="entry name" value="Plug_dom_sf"/>
</dbReference>
<dbReference type="InterPro" id="IPR023997">
    <property type="entry name" value="TonB-dep_OMP_SusC/RagA_CS"/>
</dbReference>
<comment type="subcellular location">
    <subcellularLocation>
        <location evidence="1">Cell outer membrane</location>
    </subcellularLocation>
</comment>
<dbReference type="Gene3D" id="2.40.170.20">
    <property type="entry name" value="TonB-dependent receptor, beta-barrel domain"/>
    <property type="match status" value="1"/>
</dbReference>
<proteinExistence type="predicted"/>
<dbReference type="RefSeq" id="WP_192011049.1">
    <property type="nucleotide sequence ID" value="NZ_JACYTQ010000006.1"/>
</dbReference>
<dbReference type="Pfam" id="PF07715">
    <property type="entry name" value="Plug"/>
    <property type="match status" value="1"/>
</dbReference>
<dbReference type="SUPFAM" id="SSF49464">
    <property type="entry name" value="Carboxypeptidase regulatory domain-like"/>
    <property type="match status" value="1"/>
</dbReference>
<evidence type="ECO:0000313" key="6">
    <source>
        <dbReference type="EMBL" id="MBD8490156.1"/>
    </source>
</evidence>
<dbReference type="Gene3D" id="2.170.130.10">
    <property type="entry name" value="TonB-dependent receptor, plug domain"/>
    <property type="match status" value="1"/>
</dbReference>
<gene>
    <name evidence="6" type="ORF">IFO69_15480</name>
</gene>